<dbReference type="InterPro" id="IPR000232">
    <property type="entry name" value="HSF_DNA-bd"/>
</dbReference>
<keyword evidence="7" id="KW-1185">Reference proteome</keyword>
<dbReference type="InterPro" id="IPR036388">
    <property type="entry name" value="WH-like_DNA-bd_sf"/>
</dbReference>
<dbReference type="PRINTS" id="PR00056">
    <property type="entry name" value="HSFDOMAIN"/>
</dbReference>
<proteinExistence type="predicted"/>
<comment type="caution">
    <text evidence="6">The sequence shown here is derived from an EMBL/GenBank/DDBJ whole genome shotgun (WGS) entry which is preliminary data.</text>
</comment>
<dbReference type="GO" id="GO:0003700">
    <property type="term" value="F:DNA-binding transcription factor activity"/>
    <property type="evidence" value="ECO:0007669"/>
    <property type="project" value="InterPro"/>
</dbReference>
<dbReference type="Proteomes" id="UP001224775">
    <property type="component" value="Unassembled WGS sequence"/>
</dbReference>
<comment type="subcellular location">
    <subcellularLocation>
        <location evidence="1">Nucleus</location>
    </subcellularLocation>
</comment>
<feature type="transmembrane region" description="Helical" evidence="4">
    <location>
        <begin position="95"/>
        <end position="113"/>
    </location>
</feature>
<dbReference type="GO" id="GO:0043565">
    <property type="term" value="F:sequence-specific DNA binding"/>
    <property type="evidence" value="ECO:0007669"/>
    <property type="project" value="InterPro"/>
</dbReference>
<dbReference type="PANTHER" id="PTHR10015">
    <property type="entry name" value="HEAT SHOCK TRANSCRIPTION FACTOR"/>
    <property type="match status" value="1"/>
</dbReference>
<sequence>MSECDGIPSIALDADKAIGTHDVHVIVRSYPHVLWASMNTGTGSHLVPSGEAFRITDLSRLESDTLPSYFRHSRFQSLVRQLNFYNFRKINRERTFWCITILYSTVIILISCVN</sequence>
<evidence type="ECO:0000313" key="7">
    <source>
        <dbReference type="Proteomes" id="UP001224775"/>
    </source>
</evidence>
<feature type="domain" description="HSF-type DNA-binding" evidence="5">
    <location>
        <begin position="47"/>
        <end position="94"/>
    </location>
</feature>
<dbReference type="AlphaFoldDB" id="A0AAD8XSC8"/>
<evidence type="ECO:0000256" key="4">
    <source>
        <dbReference type="SAM" id="Phobius"/>
    </source>
</evidence>
<protein>
    <recommendedName>
        <fullName evidence="5">HSF-type DNA-binding domain-containing protein</fullName>
    </recommendedName>
</protein>
<keyword evidence="4" id="KW-1133">Transmembrane helix</keyword>
<dbReference type="SUPFAM" id="SSF46785">
    <property type="entry name" value="Winged helix' DNA-binding domain"/>
    <property type="match status" value="1"/>
</dbReference>
<dbReference type="PANTHER" id="PTHR10015:SF206">
    <property type="entry name" value="HSF-TYPE DNA-BINDING DOMAIN-CONTAINING PROTEIN"/>
    <property type="match status" value="1"/>
</dbReference>
<evidence type="ECO:0000256" key="2">
    <source>
        <dbReference type="ARBA" id="ARBA00023125"/>
    </source>
</evidence>
<dbReference type="InterPro" id="IPR036390">
    <property type="entry name" value="WH_DNA-bd_sf"/>
</dbReference>
<dbReference type="GO" id="GO:0005634">
    <property type="term" value="C:nucleus"/>
    <property type="evidence" value="ECO:0007669"/>
    <property type="project" value="UniProtKB-SubCell"/>
</dbReference>
<organism evidence="6 7">
    <name type="scientific">Skeletonema marinoi</name>
    <dbReference type="NCBI Taxonomy" id="267567"/>
    <lineage>
        <taxon>Eukaryota</taxon>
        <taxon>Sar</taxon>
        <taxon>Stramenopiles</taxon>
        <taxon>Ochrophyta</taxon>
        <taxon>Bacillariophyta</taxon>
        <taxon>Coscinodiscophyceae</taxon>
        <taxon>Thalassiosirophycidae</taxon>
        <taxon>Thalassiosirales</taxon>
        <taxon>Skeletonemataceae</taxon>
        <taxon>Skeletonema</taxon>
        <taxon>Skeletonema marinoi-dohrnii complex</taxon>
    </lineage>
</organism>
<evidence type="ECO:0000256" key="3">
    <source>
        <dbReference type="ARBA" id="ARBA00023242"/>
    </source>
</evidence>
<keyword evidence="4" id="KW-0812">Transmembrane</keyword>
<dbReference type="EMBL" id="JATAAI010000055">
    <property type="protein sequence ID" value="KAK1732951.1"/>
    <property type="molecule type" value="Genomic_DNA"/>
</dbReference>
<accession>A0AAD8XSC8</accession>
<keyword evidence="2" id="KW-0238">DNA-binding</keyword>
<evidence type="ECO:0000313" key="6">
    <source>
        <dbReference type="EMBL" id="KAK1732951.1"/>
    </source>
</evidence>
<dbReference type="Gene3D" id="1.10.10.10">
    <property type="entry name" value="Winged helix-like DNA-binding domain superfamily/Winged helix DNA-binding domain"/>
    <property type="match status" value="1"/>
</dbReference>
<keyword evidence="4" id="KW-0472">Membrane</keyword>
<keyword evidence="3" id="KW-0539">Nucleus</keyword>
<dbReference type="Pfam" id="PF00447">
    <property type="entry name" value="HSF_DNA-bind"/>
    <property type="match status" value="1"/>
</dbReference>
<evidence type="ECO:0000256" key="1">
    <source>
        <dbReference type="ARBA" id="ARBA00004123"/>
    </source>
</evidence>
<gene>
    <name evidence="6" type="ORF">QTG54_016282</name>
</gene>
<name>A0AAD8XSC8_9STRA</name>
<reference evidence="6" key="1">
    <citation type="submission" date="2023-06" db="EMBL/GenBank/DDBJ databases">
        <title>Survivors Of The Sea: Transcriptome response of Skeletonema marinoi to long-term dormancy.</title>
        <authorList>
            <person name="Pinder M.I.M."/>
            <person name="Kourtchenko O."/>
            <person name="Robertson E.K."/>
            <person name="Larsson T."/>
            <person name="Maumus F."/>
            <person name="Osuna-Cruz C.M."/>
            <person name="Vancaester E."/>
            <person name="Stenow R."/>
            <person name="Vandepoele K."/>
            <person name="Ploug H."/>
            <person name="Bruchert V."/>
            <person name="Godhe A."/>
            <person name="Topel M."/>
        </authorList>
    </citation>
    <scope>NUCLEOTIDE SEQUENCE</scope>
    <source>
        <strain evidence="6">R05AC</strain>
    </source>
</reference>
<evidence type="ECO:0000259" key="5">
    <source>
        <dbReference type="Pfam" id="PF00447"/>
    </source>
</evidence>